<keyword evidence="4" id="KW-0418">Kinase</keyword>
<keyword evidence="3" id="KW-0547">Nucleotide-binding</keyword>
<evidence type="ECO:0000313" key="8">
    <source>
        <dbReference type="Proteomes" id="UP001501020"/>
    </source>
</evidence>
<evidence type="ECO:0000256" key="5">
    <source>
        <dbReference type="ARBA" id="ARBA00022840"/>
    </source>
</evidence>
<name>A0ABN2XVQ1_9ACTN</name>
<evidence type="ECO:0000313" key="7">
    <source>
        <dbReference type="EMBL" id="GAA2118487.1"/>
    </source>
</evidence>
<sequence length="332" mass="35874">MTVPLSAQARRILHHLVQRDLVPDGAEVSVTPLTGGVSNDVFAVSGPGVDLVVKEALPVLRVESEWRADIGRIAIEARALRLAHTLTPRAVPAVVDFGDGVLAIERAPRSWTNWRDDLLSGVVDPDIARELGSVLGAWQSRTAGDQGLMADFGDRTVFGQLRSEPFHGRVALRHPDLAPAVEATVAVMFAARDCLVHGDFSPKNMLVSERRVWVLDWEVAHVGDATFDPAFLLTHLLLKSVHDPASAGAHAELASLFLKALTARTAGTVVHDPGQLVRQVGCLLLARVDGKSPAGYLTADERPRVRELGRSLLIRPVPDHVNGVLNAWEILT</sequence>
<organism evidence="7 8">
    <name type="scientific">Actinomadura napierensis</name>
    <dbReference type="NCBI Taxonomy" id="267854"/>
    <lineage>
        <taxon>Bacteria</taxon>
        <taxon>Bacillati</taxon>
        <taxon>Actinomycetota</taxon>
        <taxon>Actinomycetes</taxon>
        <taxon>Streptosporangiales</taxon>
        <taxon>Thermomonosporaceae</taxon>
        <taxon>Actinomadura</taxon>
    </lineage>
</organism>
<dbReference type="Gene3D" id="3.90.1200.10">
    <property type="match status" value="1"/>
</dbReference>
<keyword evidence="2" id="KW-0808">Transferase</keyword>
<comment type="caution">
    <text evidence="7">The sequence shown here is derived from an EMBL/GenBank/DDBJ whole genome shotgun (WGS) entry which is preliminary data.</text>
</comment>
<evidence type="ECO:0000259" key="6">
    <source>
        <dbReference type="Pfam" id="PF01636"/>
    </source>
</evidence>
<evidence type="ECO:0000256" key="4">
    <source>
        <dbReference type="ARBA" id="ARBA00022777"/>
    </source>
</evidence>
<dbReference type="Pfam" id="PF01636">
    <property type="entry name" value="APH"/>
    <property type="match status" value="1"/>
</dbReference>
<dbReference type="SUPFAM" id="SSF56112">
    <property type="entry name" value="Protein kinase-like (PK-like)"/>
    <property type="match status" value="1"/>
</dbReference>
<evidence type="ECO:0000256" key="3">
    <source>
        <dbReference type="ARBA" id="ARBA00022741"/>
    </source>
</evidence>
<keyword evidence="8" id="KW-1185">Reference proteome</keyword>
<dbReference type="InterPro" id="IPR011009">
    <property type="entry name" value="Kinase-like_dom_sf"/>
</dbReference>
<proteinExistence type="inferred from homology"/>
<dbReference type="Gene3D" id="3.30.200.20">
    <property type="entry name" value="Phosphorylase Kinase, domain 1"/>
    <property type="match status" value="1"/>
</dbReference>
<reference evidence="7 8" key="1">
    <citation type="journal article" date="2019" name="Int. J. Syst. Evol. Microbiol.">
        <title>The Global Catalogue of Microorganisms (GCM) 10K type strain sequencing project: providing services to taxonomists for standard genome sequencing and annotation.</title>
        <authorList>
            <consortium name="The Broad Institute Genomics Platform"/>
            <consortium name="The Broad Institute Genome Sequencing Center for Infectious Disease"/>
            <person name="Wu L."/>
            <person name="Ma J."/>
        </authorList>
    </citation>
    <scope>NUCLEOTIDE SEQUENCE [LARGE SCALE GENOMIC DNA]</scope>
    <source>
        <strain evidence="7 8">JCM 13850</strain>
    </source>
</reference>
<evidence type="ECO:0000256" key="2">
    <source>
        <dbReference type="ARBA" id="ARBA00022679"/>
    </source>
</evidence>
<accession>A0ABN2XVQ1</accession>
<protein>
    <submittedName>
        <fullName evidence="7">Aminoglycoside phosphotransferase family protein</fullName>
    </submittedName>
</protein>
<dbReference type="PANTHER" id="PTHR34273:SF2">
    <property type="entry name" value="METHYLTHIORIBOSE KINASE"/>
    <property type="match status" value="1"/>
</dbReference>
<gene>
    <name evidence="7" type="ORF">GCM10009727_01590</name>
</gene>
<dbReference type="EMBL" id="BAAAMR010000001">
    <property type="protein sequence ID" value="GAA2118487.1"/>
    <property type="molecule type" value="Genomic_DNA"/>
</dbReference>
<dbReference type="InterPro" id="IPR002575">
    <property type="entry name" value="Aminoglycoside_PTrfase"/>
</dbReference>
<evidence type="ECO:0000256" key="1">
    <source>
        <dbReference type="ARBA" id="ARBA00010165"/>
    </source>
</evidence>
<comment type="similarity">
    <text evidence="1">Belongs to the methylthioribose kinase family.</text>
</comment>
<dbReference type="Proteomes" id="UP001501020">
    <property type="component" value="Unassembled WGS sequence"/>
</dbReference>
<dbReference type="RefSeq" id="WP_344260189.1">
    <property type="nucleotide sequence ID" value="NZ_BAAAMR010000001.1"/>
</dbReference>
<keyword evidence="5" id="KW-0067">ATP-binding</keyword>
<dbReference type="PANTHER" id="PTHR34273">
    <property type="entry name" value="METHYLTHIORIBOSE KINASE"/>
    <property type="match status" value="1"/>
</dbReference>
<feature type="domain" description="Aminoglycoside phosphotransferase" evidence="6">
    <location>
        <begin position="30"/>
        <end position="235"/>
    </location>
</feature>